<organism evidence="1 2">
    <name type="scientific">Exidia glandulosa HHB12029</name>
    <dbReference type="NCBI Taxonomy" id="1314781"/>
    <lineage>
        <taxon>Eukaryota</taxon>
        <taxon>Fungi</taxon>
        <taxon>Dikarya</taxon>
        <taxon>Basidiomycota</taxon>
        <taxon>Agaricomycotina</taxon>
        <taxon>Agaricomycetes</taxon>
        <taxon>Auriculariales</taxon>
        <taxon>Exidiaceae</taxon>
        <taxon>Exidia</taxon>
    </lineage>
</organism>
<dbReference type="Proteomes" id="UP000077266">
    <property type="component" value="Unassembled WGS sequence"/>
</dbReference>
<evidence type="ECO:0000313" key="2">
    <source>
        <dbReference type="Proteomes" id="UP000077266"/>
    </source>
</evidence>
<evidence type="ECO:0000313" key="1">
    <source>
        <dbReference type="EMBL" id="KZV90661.1"/>
    </source>
</evidence>
<dbReference type="EMBL" id="KV426044">
    <property type="protein sequence ID" value="KZV90661.1"/>
    <property type="molecule type" value="Genomic_DNA"/>
</dbReference>
<gene>
    <name evidence="1" type="ORF">EXIGLDRAFT_770628</name>
</gene>
<dbReference type="SUPFAM" id="SSF81383">
    <property type="entry name" value="F-box domain"/>
    <property type="match status" value="1"/>
</dbReference>
<keyword evidence="2" id="KW-1185">Reference proteome</keyword>
<dbReference type="OrthoDB" id="3249754at2759"/>
<reference evidence="1 2" key="1">
    <citation type="journal article" date="2016" name="Mol. Biol. Evol.">
        <title>Comparative Genomics of Early-Diverging Mushroom-Forming Fungi Provides Insights into the Origins of Lignocellulose Decay Capabilities.</title>
        <authorList>
            <person name="Nagy L.G."/>
            <person name="Riley R."/>
            <person name="Tritt A."/>
            <person name="Adam C."/>
            <person name="Daum C."/>
            <person name="Floudas D."/>
            <person name="Sun H."/>
            <person name="Yadav J.S."/>
            <person name="Pangilinan J."/>
            <person name="Larsson K.H."/>
            <person name="Matsuura K."/>
            <person name="Barry K."/>
            <person name="Labutti K."/>
            <person name="Kuo R."/>
            <person name="Ohm R.A."/>
            <person name="Bhattacharya S.S."/>
            <person name="Shirouzu T."/>
            <person name="Yoshinaga Y."/>
            <person name="Martin F.M."/>
            <person name="Grigoriev I.V."/>
            <person name="Hibbett D.S."/>
        </authorList>
    </citation>
    <scope>NUCLEOTIDE SEQUENCE [LARGE SCALE GENOMIC DNA]</scope>
    <source>
        <strain evidence="1 2">HHB12029</strain>
    </source>
</reference>
<accession>A0A165GKM5</accession>
<protein>
    <recommendedName>
        <fullName evidence="3">F-box domain-containing protein</fullName>
    </recommendedName>
</protein>
<dbReference type="InterPro" id="IPR036047">
    <property type="entry name" value="F-box-like_dom_sf"/>
</dbReference>
<sequence>MSCCICRLPFLPDLKSASNPLPEHFAPKGLLSPAQQQYFERGSMIGTEIPGYIVEFYYWGNNMFGSNFNVSGMGMAMVVWEKRKHTLIAMHRTCTALFRRIFHIEEDTKENLGFLAAIEWTMGYPGIGDDAGRWAGVRYEKVRPEQVDLRSLWRLAGDERPGHNIFDWTGLERLGYAWLMNRPNVFPKFSKTVKPDRLAPYITDTPCGGNDSLTCLPMEILFRIAAFMPDARSLVHLGATCRYTRYLALTTWQPLFRAQVIALRWGIPTASERKAVREAERIHIASERDSAGGDWMLYLSHLHRTKSMRVRRWIWALCKEVKRVADGRIERSGVRVRGKKAWKELEEKFEEIWFRREQLRDRYSEGKQHEGPGPVMFAPTFD</sequence>
<evidence type="ECO:0008006" key="3">
    <source>
        <dbReference type="Google" id="ProtNLM"/>
    </source>
</evidence>
<name>A0A165GKM5_EXIGL</name>
<dbReference type="InParanoid" id="A0A165GKM5"/>
<dbReference type="AlphaFoldDB" id="A0A165GKM5"/>
<proteinExistence type="predicted"/>
<dbReference type="CDD" id="cd09917">
    <property type="entry name" value="F-box_SF"/>
    <property type="match status" value="1"/>
</dbReference>